<name>A0A6C0HH76_9ZZZZ</name>
<evidence type="ECO:0000313" key="1">
    <source>
        <dbReference type="EMBL" id="QHT79495.1"/>
    </source>
</evidence>
<dbReference type="AlphaFoldDB" id="A0A6C0HH76"/>
<reference evidence="1" key="1">
    <citation type="journal article" date="2020" name="Nature">
        <title>Giant virus diversity and host interactions through global metagenomics.</title>
        <authorList>
            <person name="Schulz F."/>
            <person name="Roux S."/>
            <person name="Paez-Espino D."/>
            <person name="Jungbluth S."/>
            <person name="Walsh D.A."/>
            <person name="Denef V.J."/>
            <person name="McMahon K.D."/>
            <person name="Konstantinidis K.T."/>
            <person name="Eloe-Fadrosh E.A."/>
            <person name="Kyrpides N.C."/>
            <person name="Woyke T."/>
        </authorList>
    </citation>
    <scope>NUCLEOTIDE SEQUENCE</scope>
    <source>
        <strain evidence="1">GVMAG-M-3300023184-101</strain>
    </source>
</reference>
<organism evidence="1">
    <name type="scientific">viral metagenome</name>
    <dbReference type="NCBI Taxonomy" id="1070528"/>
    <lineage>
        <taxon>unclassified sequences</taxon>
        <taxon>metagenomes</taxon>
        <taxon>organismal metagenomes</taxon>
    </lineage>
</organism>
<protein>
    <submittedName>
        <fullName evidence="1">Uncharacterized protein</fullName>
    </submittedName>
</protein>
<proteinExistence type="predicted"/>
<dbReference type="EMBL" id="MN739949">
    <property type="protein sequence ID" value="QHT79495.1"/>
    <property type="molecule type" value="Genomic_DNA"/>
</dbReference>
<sequence>MNSMMQTLLMKAFKKDKDNNGVLYNWMKWEYIDVCSIGDGVMHSLIENYKEQKMATEEDLEWVIHLYKCYVFEYLREKNGLARKYV</sequence>
<accession>A0A6C0HH76</accession>